<keyword evidence="10" id="KW-0808">Transferase</keyword>
<organism evidence="19 20">
    <name type="scientific">Desulfuromonas versatilis</name>
    <dbReference type="NCBI Taxonomy" id="2802975"/>
    <lineage>
        <taxon>Bacteria</taxon>
        <taxon>Pseudomonadati</taxon>
        <taxon>Thermodesulfobacteriota</taxon>
        <taxon>Desulfuromonadia</taxon>
        <taxon>Desulfuromonadales</taxon>
        <taxon>Desulfuromonadaceae</taxon>
        <taxon>Desulfuromonas</taxon>
    </lineage>
</organism>
<dbReference type="InterPro" id="IPR004358">
    <property type="entry name" value="Sig_transdc_His_kin-like_C"/>
</dbReference>
<evidence type="ECO:0000313" key="20">
    <source>
        <dbReference type="Proteomes" id="UP001319827"/>
    </source>
</evidence>
<dbReference type="InterPro" id="IPR036890">
    <property type="entry name" value="HATPase_C_sf"/>
</dbReference>
<dbReference type="InterPro" id="IPR003594">
    <property type="entry name" value="HATPase_dom"/>
</dbReference>
<comment type="catalytic activity">
    <reaction evidence="1">
        <text>ATP + protein L-histidine = ADP + protein N-phospho-L-histidine.</text>
        <dbReference type="EC" id="2.7.13.3"/>
    </reaction>
</comment>
<dbReference type="InterPro" id="IPR050482">
    <property type="entry name" value="Sensor_HK_TwoCompSys"/>
</dbReference>
<dbReference type="PRINTS" id="PR00344">
    <property type="entry name" value="BCTRLSENSOR"/>
</dbReference>
<keyword evidence="20" id="KW-1185">Reference proteome</keyword>
<evidence type="ECO:0000256" key="8">
    <source>
        <dbReference type="ARBA" id="ARBA00022490"/>
    </source>
</evidence>
<evidence type="ECO:0000256" key="14">
    <source>
        <dbReference type="ARBA" id="ARBA00023014"/>
    </source>
</evidence>
<evidence type="ECO:0000256" key="16">
    <source>
        <dbReference type="ARBA" id="ARBA00030800"/>
    </source>
</evidence>
<dbReference type="Pfam" id="PF02518">
    <property type="entry name" value="HATPase_c"/>
    <property type="match status" value="1"/>
</dbReference>
<keyword evidence="17" id="KW-0472">Membrane</keyword>
<dbReference type="CDD" id="cd06225">
    <property type="entry name" value="HAMP"/>
    <property type="match status" value="1"/>
</dbReference>
<protein>
    <recommendedName>
        <fullName evidence="6">Oxygen sensor histidine kinase NreB</fullName>
        <ecNumber evidence="5">2.7.13.3</ecNumber>
    </recommendedName>
    <alternativeName>
        <fullName evidence="16">Nitrogen regulation protein B</fullName>
    </alternativeName>
</protein>
<comment type="subcellular location">
    <subcellularLocation>
        <location evidence="4">Cytoplasm</location>
    </subcellularLocation>
    <subcellularLocation>
        <location evidence="3">Membrane</location>
    </subcellularLocation>
</comment>
<evidence type="ECO:0000313" key="19">
    <source>
        <dbReference type="EMBL" id="BCR03521.1"/>
    </source>
</evidence>
<dbReference type="PANTHER" id="PTHR24421">
    <property type="entry name" value="NITRATE/NITRITE SENSOR PROTEIN NARX-RELATED"/>
    <property type="match status" value="1"/>
</dbReference>
<evidence type="ECO:0000256" key="9">
    <source>
        <dbReference type="ARBA" id="ARBA00022553"/>
    </source>
</evidence>
<dbReference type="EMBL" id="AP024355">
    <property type="protein sequence ID" value="BCR03521.1"/>
    <property type="molecule type" value="Genomic_DNA"/>
</dbReference>
<evidence type="ECO:0000256" key="17">
    <source>
        <dbReference type="SAM" id="Phobius"/>
    </source>
</evidence>
<dbReference type="EC" id="2.7.13.3" evidence="5"/>
<dbReference type="InterPro" id="IPR003660">
    <property type="entry name" value="HAMP_dom"/>
</dbReference>
<feature type="transmembrane region" description="Helical" evidence="17">
    <location>
        <begin position="12"/>
        <end position="35"/>
    </location>
</feature>
<feature type="domain" description="HAMP" evidence="18">
    <location>
        <begin position="195"/>
        <end position="248"/>
    </location>
</feature>
<evidence type="ECO:0000256" key="6">
    <source>
        <dbReference type="ARBA" id="ARBA00017322"/>
    </source>
</evidence>
<keyword evidence="17" id="KW-0812">Transmembrane</keyword>
<dbReference type="Gene3D" id="6.10.340.10">
    <property type="match status" value="1"/>
</dbReference>
<evidence type="ECO:0000256" key="2">
    <source>
        <dbReference type="ARBA" id="ARBA00001966"/>
    </source>
</evidence>
<evidence type="ECO:0000256" key="13">
    <source>
        <dbReference type="ARBA" id="ARBA00023012"/>
    </source>
</evidence>
<keyword evidence="17" id="KW-1133">Transmembrane helix</keyword>
<gene>
    <name evidence="19" type="ORF">DESUT3_05900</name>
</gene>
<dbReference type="Proteomes" id="UP001319827">
    <property type="component" value="Chromosome"/>
</dbReference>
<feature type="transmembrane region" description="Helical" evidence="17">
    <location>
        <begin position="173"/>
        <end position="193"/>
    </location>
</feature>
<dbReference type="SMART" id="SM00304">
    <property type="entry name" value="HAMP"/>
    <property type="match status" value="1"/>
</dbReference>
<evidence type="ECO:0000256" key="5">
    <source>
        <dbReference type="ARBA" id="ARBA00012438"/>
    </source>
</evidence>
<dbReference type="Pfam" id="PF00672">
    <property type="entry name" value="HAMP"/>
    <property type="match status" value="1"/>
</dbReference>
<keyword evidence="11" id="KW-0418">Kinase</keyword>
<comment type="cofactor">
    <cofactor evidence="2">
        <name>[4Fe-4S] cluster</name>
        <dbReference type="ChEBI" id="CHEBI:49883"/>
    </cofactor>
</comment>
<evidence type="ECO:0000256" key="1">
    <source>
        <dbReference type="ARBA" id="ARBA00000085"/>
    </source>
</evidence>
<dbReference type="CDD" id="cd16917">
    <property type="entry name" value="HATPase_UhpB-NarQ-NarX-like"/>
    <property type="match status" value="1"/>
</dbReference>
<reference evidence="19 20" key="2">
    <citation type="journal article" date="2021" name="Int. J. Syst. Evol. Microbiol.">
        <title>Isolation and Polyphasic Characterization of Desulfuromonas versatilis sp. Nov., an Electrogenic Bacteria Capable of Versatile Metabolism Isolated from a Graphene Oxide-Reducing Enrichment Culture.</title>
        <authorList>
            <person name="Xie L."/>
            <person name="Yoshida N."/>
            <person name="Ishii S."/>
            <person name="Meng L."/>
        </authorList>
    </citation>
    <scope>NUCLEOTIDE SEQUENCE [LARGE SCALE GENOMIC DNA]</scope>
    <source>
        <strain evidence="19 20">NIT-T3</strain>
    </source>
</reference>
<keyword evidence="7" id="KW-0479">Metal-binding</keyword>
<keyword evidence="8" id="KW-0963">Cytoplasm</keyword>
<keyword evidence="12" id="KW-0408">Iron</keyword>
<keyword evidence="9" id="KW-0597">Phosphoprotein</keyword>
<evidence type="ECO:0000256" key="4">
    <source>
        <dbReference type="ARBA" id="ARBA00004496"/>
    </source>
</evidence>
<keyword evidence="7" id="KW-0004">4Fe-4S</keyword>
<evidence type="ECO:0000256" key="11">
    <source>
        <dbReference type="ARBA" id="ARBA00022777"/>
    </source>
</evidence>
<accession>A0ABM8HPH9</accession>
<dbReference type="Gene3D" id="3.30.565.10">
    <property type="entry name" value="Histidine kinase-like ATPase, C-terminal domain"/>
    <property type="match status" value="1"/>
</dbReference>
<sequence>MVAMRLTLKHQIILAPATVLLLMTLLLGFLQYTYWDLSIKRQQARNLGTAFVALAEIDLTTQRLYRLAIMLSGESRIELGQLQAMAELHANLGAAVERVMELMPLPDRTVALLQQSVNDLNPERGFDAERILSAISILRPQLLTLSELTQKQRARLRDIQARDIDELVARTTLVSIVVLGAAILLGIFLSLALGRNILRRIQALSDSAGRIVRGDLSPPPAPARVRDELDELAVSINRMTDQLIRVVGSEKLLEGAEEERRRIAMDIHDQTLSDLSSVLRGIQELKQASDCRPQASRLEEDLQKAMTNLREVMDNLHPQALEILGLGAALQSHLERHLSRGDLPEYHLYVSPEVDAAGLSRLARLTLYRIAVEAIHNVIKHARASRYEVDIDRRAGALVLAVEDNGVGFDPKNGALGRGRGLHNIQERANAIGARVAWKPSRFTSGTRFELILPLRESSTQES</sequence>
<proteinExistence type="predicted"/>
<keyword evidence="14" id="KW-0411">Iron-sulfur</keyword>
<evidence type="ECO:0000259" key="18">
    <source>
        <dbReference type="PROSITE" id="PS50885"/>
    </source>
</evidence>
<name>A0ABM8HPH9_9BACT</name>
<reference evidence="19 20" key="1">
    <citation type="journal article" date="2016" name="C (Basel)">
        <title>Selective Growth of and Electricity Production by Marine Exoelectrogenic Bacteria in Self-Aggregated Hydrogel of Microbially Reduced Graphene Oxide.</title>
        <authorList>
            <person name="Yoshida N."/>
            <person name="Goto Y."/>
            <person name="Miyata Y."/>
        </authorList>
    </citation>
    <scope>NUCLEOTIDE SEQUENCE [LARGE SCALE GENOMIC DNA]</scope>
    <source>
        <strain evidence="19 20">NIT-T3</strain>
    </source>
</reference>
<dbReference type="InterPro" id="IPR011712">
    <property type="entry name" value="Sig_transdc_His_kin_sub3_dim/P"/>
</dbReference>
<dbReference type="SUPFAM" id="SSF158472">
    <property type="entry name" value="HAMP domain-like"/>
    <property type="match status" value="1"/>
</dbReference>
<evidence type="ECO:0000256" key="15">
    <source>
        <dbReference type="ARBA" id="ARBA00024827"/>
    </source>
</evidence>
<evidence type="ECO:0000256" key="12">
    <source>
        <dbReference type="ARBA" id="ARBA00023004"/>
    </source>
</evidence>
<dbReference type="PROSITE" id="PS50885">
    <property type="entry name" value="HAMP"/>
    <property type="match status" value="1"/>
</dbReference>
<evidence type="ECO:0000256" key="3">
    <source>
        <dbReference type="ARBA" id="ARBA00004370"/>
    </source>
</evidence>
<evidence type="ECO:0000256" key="10">
    <source>
        <dbReference type="ARBA" id="ARBA00022679"/>
    </source>
</evidence>
<dbReference type="SUPFAM" id="SSF55874">
    <property type="entry name" value="ATPase domain of HSP90 chaperone/DNA topoisomerase II/histidine kinase"/>
    <property type="match status" value="1"/>
</dbReference>
<keyword evidence="13" id="KW-0902">Two-component regulatory system</keyword>
<comment type="function">
    <text evidence="15">Member of the two-component regulatory system NreB/NreC involved in the control of dissimilatory nitrate/nitrite reduction in response to oxygen. NreB functions as a direct oxygen sensor histidine kinase which is autophosphorylated, in the absence of oxygen, probably at the conserved histidine residue, and transfers its phosphate group probably to a conserved aspartate residue of NreC. NreB/NreC activates the expression of the nitrate (narGHJI) and nitrite (nir) reductase operons, as well as the putative nitrate transporter gene narT.</text>
</comment>
<dbReference type="Pfam" id="PF07730">
    <property type="entry name" value="HisKA_3"/>
    <property type="match status" value="1"/>
</dbReference>
<evidence type="ECO:0000256" key="7">
    <source>
        <dbReference type="ARBA" id="ARBA00022485"/>
    </source>
</evidence>
<dbReference type="SMART" id="SM00387">
    <property type="entry name" value="HATPase_c"/>
    <property type="match status" value="1"/>
</dbReference>